<gene>
    <name evidence="4" type="ORF">DSM106044_03457</name>
</gene>
<dbReference type="InterPro" id="IPR009057">
    <property type="entry name" value="Homeodomain-like_sf"/>
</dbReference>
<name>A0A4U8QCJ1_9FIRM</name>
<evidence type="ECO:0000313" key="4">
    <source>
        <dbReference type="EMBL" id="TLC99665.1"/>
    </source>
</evidence>
<dbReference type="InterPro" id="IPR050624">
    <property type="entry name" value="HTH-type_Tx_Regulator"/>
</dbReference>
<dbReference type="PANTHER" id="PTHR43479:SF11">
    <property type="entry name" value="ACREF_ENVCD OPERON REPRESSOR-RELATED"/>
    <property type="match status" value="1"/>
</dbReference>
<sequence>MGIKERRENEKKQMCRKIMDAATEIINQEGYEALSIRKLAAKIEYSPTTIYLYYKDKSQIIDDIAAMLYTKVERNAAQYLTEHQTCPIDQQVRGLMVLVIKILSEEAEMTKSIMYSGKNVIFASENGSIPDNEGIRMMDSLLEEGIRQKIFQENAAHTSWMIVTALLGFVMCASENCLYKLDNFNELSVNFAGILLGGILDECKK</sequence>
<accession>A0A4U8QCJ1</accession>
<comment type="caution">
    <text evidence="4">The sequence shown here is derived from an EMBL/GenBank/DDBJ whole genome shotgun (WGS) entry which is preliminary data.</text>
</comment>
<reference evidence="4 5" key="1">
    <citation type="journal article" date="2019" name="Anaerobe">
        <title>Detection of Robinsoniella peoriensis in multiple bone samples of a trauma patient.</title>
        <authorList>
            <person name="Schrottner P."/>
            <person name="Hartwich K."/>
            <person name="Bunk B."/>
            <person name="Schober I."/>
            <person name="Helbig S."/>
            <person name="Rudolph W.W."/>
            <person name="Gunzer F."/>
        </authorList>
    </citation>
    <scope>NUCLEOTIDE SEQUENCE [LARGE SCALE GENOMIC DNA]</scope>
    <source>
        <strain evidence="4 5">DSM 106044</strain>
    </source>
</reference>
<dbReference type="AlphaFoldDB" id="A0A4U8QCJ1"/>
<evidence type="ECO:0000256" key="1">
    <source>
        <dbReference type="ARBA" id="ARBA00023125"/>
    </source>
</evidence>
<dbReference type="PROSITE" id="PS50977">
    <property type="entry name" value="HTH_TETR_2"/>
    <property type="match status" value="1"/>
</dbReference>
<dbReference type="PRINTS" id="PR00455">
    <property type="entry name" value="HTHTETR"/>
</dbReference>
<dbReference type="Gene3D" id="1.10.357.10">
    <property type="entry name" value="Tetracycline Repressor, domain 2"/>
    <property type="match status" value="1"/>
</dbReference>
<proteinExistence type="predicted"/>
<keyword evidence="1 2" id="KW-0238">DNA-binding</keyword>
<dbReference type="Proteomes" id="UP000306509">
    <property type="component" value="Unassembled WGS sequence"/>
</dbReference>
<dbReference type="PANTHER" id="PTHR43479">
    <property type="entry name" value="ACREF/ENVCD OPERON REPRESSOR-RELATED"/>
    <property type="match status" value="1"/>
</dbReference>
<evidence type="ECO:0000256" key="2">
    <source>
        <dbReference type="PROSITE-ProRule" id="PRU00335"/>
    </source>
</evidence>
<dbReference type="InterPro" id="IPR001647">
    <property type="entry name" value="HTH_TetR"/>
</dbReference>
<evidence type="ECO:0000313" key="5">
    <source>
        <dbReference type="Proteomes" id="UP000306509"/>
    </source>
</evidence>
<protein>
    <submittedName>
        <fullName evidence="4">DNA-binding transcriptional repressor AcrR</fullName>
    </submittedName>
</protein>
<dbReference type="EMBL" id="QGQD01000067">
    <property type="protein sequence ID" value="TLC99665.1"/>
    <property type="molecule type" value="Genomic_DNA"/>
</dbReference>
<dbReference type="GO" id="GO:0003677">
    <property type="term" value="F:DNA binding"/>
    <property type="evidence" value="ECO:0007669"/>
    <property type="project" value="UniProtKB-UniRule"/>
</dbReference>
<dbReference type="STRING" id="180332.GCA_000797495_00632"/>
<dbReference type="RefSeq" id="WP_138003137.1">
    <property type="nucleotide sequence ID" value="NZ_QGQD01000067.1"/>
</dbReference>
<dbReference type="Pfam" id="PF00440">
    <property type="entry name" value="TetR_N"/>
    <property type="match status" value="1"/>
</dbReference>
<feature type="domain" description="HTH tetR-type" evidence="3">
    <location>
        <begin position="12"/>
        <end position="72"/>
    </location>
</feature>
<feature type="DNA-binding region" description="H-T-H motif" evidence="2">
    <location>
        <begin position="35"/>
        <end position="54"/>
    </location>
</feature>
<keyword evidence="5" id="KW-1185">Reference proteome</keyword>
<evidence type="ECO:0000259" key="3">
    <source>
        <dbReference type="PROSITE" id="PS50977"/>
    </source>
</evidence>
<organism evidence="4 5">
    <name type="scientific">Robinsoniella peoriensis</name>
    <dbReference type="NCBI Taxonomy" id="180332"/>
    <lineage>
        <taxon>Bacteria</taxon>
        <taxon>Bacillati</taxon>
        <taxon>Bacillota</taxon>
        <taxon>Clostridia</taxon>
        <taxon>Lachnospirales</taxon>
        <taxon>Lachnospiraceae</taxon>
        <taxon>Robinsoniella</taxon>
    </lineage>
</organism>
<dbReference type="SUPFAM" id="SSF46689">
    <property type="entry name" value="Homeodomain-like"/>
    <property type="match status" value="1"/>
</dbReference>